<keyword evidence="2" id="KW-1185">Reference proteome</keyword>
<organism evidence="1 2">
    <name type="scientific">Anisodus acutangulus</name>
    <dbReference type="NCBI Taxonomy" id="402998"/>
    <lineage>
        <taxon>Eukaryota</taxon>
        <taxon>Viridiplantae</taxon>
        <taxon>Streptophyta</taxon>
        <taxon>Embryophyta</taxon>
        <taxon>Tracheophyta</taxon>
        <taxon>Spermatophyta</taxon>
        <taxon>Magnoliopsida</taxon>
        <taxon>eudicotyledons</taxon>
        <taxon>Gunneridae</taxon>
        <taxon>Pentapetalae</taxon>
        <taxon>asterids</taxon>
        <taxon>lamiids</taxon>
        <taxon>Solanales</taxon>
        <taxon>Solanaceae</taxon>
        <taxon>Solanoideae</taxon>
        <taxon>Hyoscyameae</taxon>
        <taxon>Anisodus</taxon>
    </lineage>
</organism>
<gene>
    <name evidence="1" type="ORF">K7X08_004337</name>
</gene>
<reference evidence="2" key="1">
    <citation type="journal article" date="2023" name="Proc. Natl. Acad. Sci. U.S.A.">
        <title>Genomic and structural basis for evolution of tropane alkaloid biosynthesis.</title>
        <authorList>
            <person name="Wanga Y.-J."/>
            <person name="Taina T."/>
            <person name="Yua J.-Y."/>
            <person name="Lia J."/>
            <person name="Xua B."/>
            <person name="Chenc J."/>
            <person name="D'Auriad J.C."/>
            <person name="Huanga J.-P."/>
            <person name="Huanga S.-X."/>
        </authorList>
    </citation>
    <scope>NUCLEOTIDE SEQUENCE [LARGE SCALE GENOMIC DNA]</scope>
    <source>
        <strain evidence="2">cv. KIB-2019</strain>
    </source>
</reference>
<evidence type="ECO:0000313" key="2">
    <source>
        <dbReference type="Proteomes" id="UP001152561"/>
    </source>
</evidence>
<sequence length="214" mass="22278">MIPFILSSSLAHAPMHSQDPSSASLKATVSPAKTAEASYAGAVVESTGDNPSVEAHPTDDSEVVWELDQKAGSERLAKLENGWSTWKSRLVQAMPISTTLLPADHVVELSADTLMDLQSEAITISVVQEVSADTQAFTEATSTVVAKPLLGAEREVQVGAGAAEVVSVVVAEREREIAGTQDAQVVVDSANPKTSITGDIFQPLAGGMPTNSAP</sequence>
<comment type="caution">
    <text evidence="1">The sequence shown here is derived from an EMBL/GenBank/DDBJ whole genome shotgun (WGS) entry which is preliminary data.</text>
</comment>
<name>A0A9Q1RK18_9SOLA</name>
<evidence type="ECO:0000313" key="1">
    <source>
        <dbReference type="EMBL" id="KAJ8560279.1"/>
    </source>
</evidence>
<accession>A0A9Q1RK18</accession>
<dbReference type="Proteomes" id="UP001152561">
    <property type="component" value="Unassembled WGS sequence"/>
</dbReference>
<proteinExistence type="predicted"/>
<dbReference type="AlphaFoldDB" id="A0A9Q1RK18"/>
<dbReference type="EMBL" id="JAJAGQ010000006">
    <property type="protein sequence ID" value="KAJ8560279.1"/>
    <property type="molecule type" value="Genomic_DNA"/>
</dbReference>
<protein>
    <submittedName>
        <fullName evidence="1">Uncharacterized protein</fullName>
    </submittedName>
</protein>